<dbReference type="InterPro" id="IPR002320">
    <property type="entry name" value="Thr-tRNA-ligase_IIa"/>
</dbReference>
<dbReference type="Proteomes" id="UP001164544">
    <property type="component" value="Chromosome"/>
</dbReference>
<name>A0AAQ2WWH5_9SPIR</name>
<organism evidence="15 16">
    <name type="scientific">Borrelia miyamotoi</name>
    <dbReference type="NCBI Taxonomy" id="47466"/>
    <lineage>
        <taxon>Bacteria</taxon>
        <taxon>Pseudomonadati</taxon>
        <taxon>Spirochaetota</taxon>
        <taxon>Spirochaetia</taxon>
        <taxon>Spirochaetales</taxon>
        <taxon>Borreliaceae</taxon>
        <taxon>Borrelia</taxon>
    </lineage>
</organism>
<dbReference type="Gene3D" id="3.30.930.10">
    <property type="entry name" value="Bira Bifunctional Protein, Domain 2"/>
    <property type="match status" value="1"/>
</dbReference>
<dbReference type="GO" id="GO:0004829">
    <property type="term" value="F:threonine-tRNA ligase activity"/>
    <property type="evidence" value="ECO:0007669"/>
    <property type="project" value="UniProtKB-UniRule"/>
</dbReference>
<dbReference type="FunFam" id="3.30.930.10:FF:000002">
    <property type="entry name" value="Threonine--tRNA ligase"/>
    <property type="match status" value="1"/>
</dbReference>
<evidence type="ECO:0000256" key="13">
    <source>
        <dbReference type="HAMAP-Rule" id="MF_00184"/>
    </source>
</evidence>
<dbReference type="NCBIfam" id="TIGR00418">
    <property type="entry name" value="thrS"/>
    <property type="match status" value="1"/>
</dbReference>
<gene>
    <name evidence="13 15" type="primary">thrS</name>
    <name evidence="15" type="ORF">O5398_00650</name>
</gene>
<evidence type="ECO:0000256" key="6">
    <source>
        <dbReference type="ARBA" id="ARBA00022741"/>
    </source>
</evidence>
<proteinExistence type="inferred from homology"/>
<keyword evidence="3 13" id="KW-0820">tRNA-binding</keyword>
<dbReference type="GO" id="GO:0005737">
    <property type="term" value="C:cytoplasm"/>
    <property type="evidence" value="ECO:0007669"/>
    <property type="project" value="UniProtKB-SubCell"/>
</dbReference>
<keyword evidence="4 13" id="KW-0436">Ligase</keyword>
<dbReference type="SUPFAM" id="SSF52954">
    <property type="entry name" value="Class II aaRS ABD-related"/>
    <property type="match status" value="1"/>
</dbReference>
<comment type="catalytic activity">
    <reaction evidence="12 13">
        <text>tRNA(Thr) + L-threonine + ATP = L-threonyl-tRNA(Thr) + AMP + diphosphate + H(+)</text>
        <dbReference type="Rhea" id="RHEA:24624"/>
        <dbReference type="Rhea" id="RHEA-COMP:9670"/>
        <dbReference type="Rhea" id="RHEA-COMP:9704"/>
        <dbReference type="ChEBI" id="CHEBI:15378"/>
        <dbReference type="ChEBI" id="CHEBI:30616"/>
        <dbReference type="ChEBI" id="CHEBI:33019"/>
        <dbReference type="ChEBI" id="CHEBI:57926"/>
        <dbReference type="ChEBI" id="CHEBI:78442"/>
        <dbReference type="ChEBI" id="CHEBI:78534"/>
        <dbReference type="ChEBI" id="CHEBI:456215"/>
        <dbReference type="EC" id="6.1.1.3"/>
    </reaction>
</comment>
<evidence type="ECO:0000256" key="9">
    <source>
        <dbReference type="ARBA" id="ARBA00022884"/>
    </source>
</evidence>
<evidence type="ECO:0000313" key="15">
    <source>
        <dbReference type="EMBL" id="WAZ90676.1"/>
    </source>
</evidence>
<dbReference type="Pfam" id="PF00587">
    <property type="entry name" value="tRNA-synt_2b"/>
    <property type="match status" value="1"/>
</dbReference>
<protein>
    <recommendedName>
        <fullName evidence="13">Threonine--tRNA ligase</fullName>
        <ecNumber evidence="13">6.1.1.3</ecNumber>
    </recommendedName>
    <alternativeName>
        <fullName evidence="13">Threonyl-tRNA synthetase</fullName>
        <shortName evidence="13">ThrRS</shortName>
    </alternativeName>
</protein>
<dbReference type="InterPro" id="IPR002314">
    <property type="entry name" value="aa-tRNA-synt_IIb"/>
</dbReference>
<comment type="subcellular location">
    <subcellularLocation>
        <location evidence="13">Cytoplasm</location>
    </subcellularLocation>
</comment>
<evidence type="ECO:0000256" key="7">
    <source>
        <dbReference type="ARBA" id="ARBA00022833"/>
    </source>
</evidence>
<feature type="binding site" evidence="13">
    <location>
        <position position="279"/>
    </location>
    <ligand>
        <name>Zn(2+)</name>
        <dbReference type="ChEBI" id="CHEBI:29105"/>
        <note>catalytic</note>
    </ligand>
</feature>
<dbReference type="KEGG" id="bmiy:RJ61_03550"/>
<dbReference type="PRINTS" id="PR01047">
    <property type="entry name" value="TRNASYNTHTHR"/>
</dbReference>
<reference evidence="15" key="1">
    <citation type="submission" date="2022-12" db="EMBL/GenBank/DDBJ databases">
        <title>B. miyamotoi WGS.</title>
        <authorList>
            <person name="Kuleshov K.V."/>
            <person name="Hoornstra D."/>
            <person name="Hovius J.W."/>
            <person name="Platonov A.E."/>
            <person name="Telford S.R. III."/>
        </authorList>
    </citation>
    <scope>NUCLEOTIDE SEQUENCE</scope>
    <source>
        <strain evidence="15">410</strain>
    </source>
</reference>
<dbReference type="SUPFAM" id="SSF55186">
    <property type="entry name" value="ThrRS/AlaRS common domain"/>
    <property type="match status" value="1"/>
</dbReference>
<keyword evidence="10 13" id="KW-0648">Protein biosynthesis</keyword>
<dbReference type="GO" id="GO:0006435">
    <property type="term" value="P:threonyl-tRNA aminoacylation"/>
    <property type="evidence" value="ECO:0007669"/>
    <property type="project" value="UniProtKB-UniRule"/>
</dbReference>
<keyword evidence="11 13" id="KW-0030">Aminoacyl-tRNA synthetase</keyword>
<comment type="similarity">
    <text evidence="1 13">Belongs to the class-II aminoacyl-tRNA synthetase family.</text>
</comment>
<dbReference type="Gene3D" id="3.40.50.800">
    <property type="entry name" value="Anticodon-binding domain"/>
    <property type="match status" value="1"/>
</dbReference>
<keyword evidence="5 13" id="KW-0479">Metal-binding</keyword>
<dbReference type="AlphaFoldDB" id="A0AAQ2WWH5"/>
<keyword evidence="8 13" id="KW-0067">ATP-binding</keyword>
<dbReference type="InterPro" id="IPR006195">
    <property type="entry name" value="aa-tRNA-synth_II"/>
</dbReference>
<accession>A0AAQ2WWH5</accession>
<dbReference type="CDD" id="cd00771">
    <property type="entry name" value="ThrRS_core"/>
    <property type="match status" value="1"/>
</dbReference>
<evidence type="ECO:0000256" key="3">
    <source>
        <dbReference type="ARBA" id="ARBA00022555"/>
    </source>
</evidence>
<keyword evidence="2 13" id="KW-0963">Cytoplasm</keyword>
<dbReference type="Gene3D" id="3.30.54.20">
    <property type="match status" value="1"/>
</dbReference>
<keyword evidence="6 13" id="KW-0547">Nucleotide-binding</keyword>
<comment type="cofactor">
    <cofactor evidence="13">
        <name>Zn(2+)</name>
        <dbReference type="ChEBI" id="CHEBI:29105"/>
    </cofactor>
    <text evidence="13">Binds 1 zinc ion per subunit.</text>
</comment>
<keyword evidence="7 13" id="KW-0862">Zinc</keyword>
<dbReference type="InterPro" id="IPR018163">
    <property type="entry name" value="Thr/Ala-tRNA-synth_IIc_edit"/>
</dbReference>
<dbReference type="PANTHER" id="PTHR11451">
    <property type="entry name" value="THREONINE-TRNA LIGASE"/>
    <property type="match status" value="1"/>
</dbReference>
<dbReference type="CDD" id="cd00860">
    <property type="entry name" value="ThrRS_anticodon"/>
    <property type="match status" value="1"/>
</dbReference>
<dbReference type="EC" id="6.1.1.3" evidence="13"/>
<evidence type="ECO:0000256" key="12">
    <source>
        <dbReference type="ARBA" id="ARBA00049515"/>
    </source>
</evidence>
<dbReference type="GO" id="GO:0046872">
    <property type="term" value="F:metal ion binding"/>
    <property type="evidence" value="ECO:0007669"/>
    <property type="project" value="UniProtKB-KW"/>
</dbReference>
<dbReference type="InterPro" id="IPR012947">
    <property type="entry name" value="tRNA_SAD"/>
</dbReference>
<sequence length="584" mass="68461">MSENLDNSSSVLYKKRHSIAHVMAEAVIELFPNTKIAIGPPIKNGFYYDFDFEKQITEDDLLLIEQKMREILKTGSSFIKEVITKEHALMLFKDEPYKIDLIQDFDIKDEISIYKSHHFIDLCKGPHVDSMIKIDPKAFKLTNIAGAYWRGNEKNKMLTRIYGTLWNNEKELKEYLKLKEEIKKRDHRKLGRELDLFSVHEEIGPGLIFFHPNGARIRALIEDFWREEHFRNGYDILFTPHVGKSWLWETSGHVDFYKESMFERMEIDKHNYYVKPMNCPFHIAIYNTGKHSYRDLPFRWAELGMVYRYEKIGALHGTMRVRGFTQDDAHIICTYEQVKSEIQEILRFALYMWNKFGFTDLRAYISTKPDKAVGDKDDWEMSVRVLEEALTDLSIAYNVDEGGGAFYGPKIDLKIIDSLGREWQMSTIQFDFNLPSRFKMTYIAKDGKERQPFLIHRALLGSIERFFGILVEHYGGAFPVWLAPLQVVIIPVNNIVEEYALKVLSCFKNEGIRIKLDDDSNTRMSSRIRQCQVQKVPYMFIIGEREMAEEKISIRTRANDQINGLSLKEALEFVRLKVNNKEIL</sequence>
<dbReference type="HAMAP" id="MF_00184">
    <property type="entry name" value="Thr_tRNA_synth"/>
    <property type="match status" value="1"/>
</dbReference>
<dbReference type="SUPFAM" id="SSF55681">
    <property type="entry name" value="Class II aaRS and biotin synthetases"/>
    <property type="match status" value="1"/>
</dbReference>
<dbReference type="GO" id="GO:0000049">
    <property type="term" value="F:tRNA binding"/>
    <property type="evidence" value="ECO:0007669"/>
    <property type="project" value="UniProtKB-KW"/>
</dbReference>
<dbReference type="Gene3D" id="3.30.980.10">
    <property type="entry name" value="Threonyl-trna Synthetase, Chain A, domain 2"/>
    <property type="match status" value="1"/>
</dbReference>
<dbReference type="Pfam" id="PF03129">
    <property type="entry name" value="HGTP_anticodon"/>
    <property type="match status" value="1"/>
</dbReference>
<dbReference type="InterPro" id="IPR045864">
    <property type="entry name" value="aa-tRNA-synth_II/BPL/LPL"/>
</dbReference>
<feature type="binding site" evidence="13">
    <location>
        <position position="456"/>
    </location>
    <ligand>
        <name>Zn(2+)</name>
        <dbReference type="ChEBI" id="CHEBI:29105"/>
        <note>catalytic</note>
    </ligand>
</feature>
<dbReference type="PANTHER" id="PTHR11451:SF44">
    <property type="entry name" value="THREONINE--TRNA LIGASE, CHLOROPLASTIC_MITOCHONDRIAL 2"/>
    <property type="match status" value="1"/>
</dbReference>
<evidence type="ECO:0000256" key="10">
    <source>
        <dbReference type="ARBA" id="ARBA00022917"/>
    </source>
</evidence>
<dbReference type="GO" id="GO:0005524">
    <property type="term" value="F:ATP binding"/>
    <property type="evidence" value="ECO:0007669"/>
    <property type="project" value="UniProtKB-UniRule"/>
</dbReference>
<feature type="domain" description="Aminoacyl-transfer RNA synthetases class-II family profile" evidence="14">
    <location>
        <begin position="186"/>
        <end position="479"/>
    </location>
</feature>
<evidence type="ECO:0000256" key="11">
    <source>
        <dbReference type="ARBA" id="ARBA00023146"/>
    </source>
</evidence>
<evidence type="ECO:0000259" key="14">
    <source>
        <dbReference type="PROSITE" id="PS50862"/>
    </source>
</evidence>
<comment type="caution">
    <text evidence="13">Lacks conserved residue(s) required for the propagation of feature annotation.</text>
</comment>
<dbReference type="InterPro" id="IPR004154">
    <property type="entry name" value="Anticodon-bd"/>
</dbReference>
<dbReference type="SMART" id="SM00863">
    <property type="entry name" value="tRNA_SAD"/>
    <property type="match status" value="1"/>
</dbReference>
<dbReference type="FunFam" id="3.30.980.10:FF:000005">
    <property type="entry name" value="Threonyl-tRNA synthetase, mitochondrial"/>
    <property type="match status" value="1"/>
</dbReference>
<evidence type="ECO:0000256" key="4">
    <source>
        <dbReference type="ARBA" id="ARBA00022598"/>
    </source>
</evidence>
<dbReference type="EMBL" id="CP114637">
    <property type="protein sequence ID" value="WAZ90676.1"/>
    <property type="molecule type" value="Genomic_DNA"/>
</dbReference>
<evidence type="ECO:0000256" key="1">
    <source>
        <dbReference type="ARBA" id="ARBA00008226"/>
    </source>
</evidence>
<dbReference type="PROSITE" id="PS50862">
    <property type="entry name" value="AA_TRNA_LIGASE_II"/>
    <property type="match status" value="1"/>
</dbReference>
<dbReference type="InterPro" id="IPR047246">
    <property type="entry name" value="ThrRS_anticodon"/>
</dbReference>
<evidence type="ECO:0000313" key="16">
    <source>
        <dbReference type="Proteomes" id="UP001164544"/>
    </source>
</evidence>
<comment type="subunit">
    <text evidence="13">Homodimer.</text>
</comment>
<feature type="binding site" evidence="13">
    <location>
        <position position="330"/>
    </location>
    <ligand>
        <name>Zn(2+)</name>
        <dbReference type="ChEBI" id="CHEBI:29105"/>
        <note>catalytic</note>
    </ligand>
</feature>
<evidence type="ECO:0000256" key="8">
    <source>
        <dbReference type="ARBA" id="ARBA00022840"/>
    </source>
</evidence>
<evidence type="ECO:0000256" key="5">
    <source>
        <dbReference type="ARBA" id="ARBA00022723"/>
    </source>
</evidence>
<dbReference type="Pfam" id="PF07973">
    <property type="entry name" value="tRNA_SAD"/>
    <property type="match status" value="1"/>
</dbReference>
<dbReference type="RefSeq" id="WP_020955081.1">
    <property type="nucleotide sequence ID" value="NZ_CP010308.1"/>
</dbReference>
<dbReference type="InterPro" id="IPR036621">
    <property type="entry name" value="Anticodon-bd_dom_sf"/>
</dbReference>
<dbReference type="FunFam" id="3.40.50.800:FF:000001">
    <property type="entry name" value="Threonine--tRNA ligase"/>
    <property type="match status" value="1"/>
</dbReference>
<dbReference type="InterPro" id="IPR033728">
    <property type="entry name" value="ThrRS_core"/>
</dbReference>
<evidence type="ECO:0000256" key="2">
    <source>
        <dbReference type="ARBA" id="ARBA00022490"/>
    </source>
</evidence>
<keyword evidence="9 13" id="KW-0694">RNA-binding</keyword>